<dbReference type="EMBL" id="QGNW01001394">
    <property type="protein sequence ID" value="RVW42743.1"/>
    <property type="molecule type" value="Genomic_DNA"/>
</dbReference>
<evidence type="ECO:0000313" key="1">
    <source>
        <dbReference type="EMBL" id="RVW42743.1"/>
    </source>
</evidence>
<dbReference type="Proteomes" id="UP000288805">
    <property type="component" value="Unassembled WGS sequence"/>
</dbReference>
<protein>
    <submittedName>
        <fullName evidence="1">Uncharacterized protein</fullName>
    </submittedName>
</protein>
<comment type="caution">
    <text evidence="1">The sequence shown here is derived from an EMBL/GenBank/DDBJ whole genome shotgun (WGS) entry which is preliminary data.</text>
</comment>
<accession>A0A438E4Z0</accession>
<name>A0A438E4Z0_VITVI</name>
<proteinExistence type="predicted"/>
<organism evidence="1 2">
    <name type="scientific">Vitis vinifera</name>
    <name type="common">Grape</name>
    <dbReference type="NCBI Taxonomy" id="29760"/>
    <lineage>
        <taxon>Eukaryota</taxon>
        <taxon>Viridiplantae</taxon>
        <taxon>Streptophyta</taxon>
        <taxon>Embryophyta</taxon>
        <taxon>Tracheophyta</taxon>
        <taxon>Spermatophyta</taxon>
        <taxon>Magnoliopsida</taxon>
        <taxon>eudicotyledons</taxon>
        <taxon>Gunneridae</taxon>
        <taxon>Pentapetalae</taxon>
        <taxon>rosids</taxon>
        <taxon>Vitales</taxon>
        <taxon>Vitaceae</taxon>
        <taxon>Viteae</taxon>
        <taxon>Vitis</taxon>
    </lineage>
</organism>
<dbReference type="AlphaFoldDB" id="A0A438E4Z0"/>
<gene>
    <name evidence="1" type="ORF">CK203_109878</name>
</gene>
<reference evidence="1 2" key="1">
    <citation type="journal article" date="2018" name="PLoS Genet.">
        <title>Population sequencing reveals clonal diversity and ancestral inbreeding in the grapevine cultivar Chardonnay.</title>
        <authorList>
            <person name="Roach M.J."/>
            <person name="Johnson D.L."/>
            <person name="Bohlmann J."/>
            <person name="van Vuuren H.J."/>
            <person name="Jones S.J."/>
            <person name="Pretorius I.S."/>
            <person name="Schmidt S.A."/>
            <person name="Borneman A.R."/>
        </authorList>
    </citation>
    <scope>NUCLEOTIDE SEQUENCE [LARGE SCALE GENOMIC DNA]</scope>
    <source>
        <strain evidence="2">cv. Chardonnay</strain>
        <tissue evidence="1">Leaf</tissue>
    </source>
</reference>
<evidence type="ECO:0000313" key="2">
    <source>
        <dbReference type="Proteomes" id="UP000288805"/>
    </source>
</evidence>
<sequence length="39" mass="4333">MGWALGGKAMGWAFGRWCEEELLVVAFPMLFSIANDKEA</sequence>